<keyword evidence="6 7" id="KW-0472">Membrane</keyword>
<proteinExistence type="inferred from homology"/>
<evidence type="ECO:0000313" key="8">
    <source>
        <dbReference type="EMBL" id="PZQ45480.1"/>
    </source>
</evidence>
<dbReference type="GO" id="GO:0005886">
    <property type="term" value="C:plasma membrane"/>
    <property type="evidence" value="ECO:0007669"/>
    <property type="project" value="UniProtKB-SubCell"/>
</dbReference>
<comment type="caution">
    <text evidence="8">The sequence shown here is derived from an EMBL/GenBank/DDBJ whole genome shotgun (WGS) entry which is preliminary data.</text>
</comment>
<name>A0A2W5Q2C0_RHOSU</name>
<feature type="transmembrane region" description="Helical" evidence="7">
    <location>
        <begin position="438"/>
        <end position="455"/>
    </location>
</feature>
<evidence type="ECO:0000256" key="2">
    <source>
        <dbReference type="ARBA" id="ARBA00005262"/>
    </source>
</evidence>
<organism evidence="8 9">
    <name type="scientific">Rhodovulum sulfidophilum</name>
    <name type="common">Rhodobacter sulfidophilus</name>
    <dbReference type="NCBI Taxonomy" id="35806"/>
    <lineage>
        <taxon>Bacteria</taxon>
        <taxon>Pseudomonadati</taxon>
        <taxon>Pseudomonadota</taxon>
        <taxon>Alphaproteobacteria</taxon>
        <taxon>Rhodobacterales</taxon>
        <taxon>Paracoccaceae</taxon>
        <taxon>Rhodovulum</taxon>
    </lineage>
</organism>
<evidence type="ECO:0000256" key="6">
    <source>
        <dbReference type="ARBA" id="ARBA00023136"/>
    </source>
</evidence>
<evidence type="ECO:0000256" key="4">
    <source>
        <dbReference type="ARBA" id="ARBA00022692"/>
    </source>
</evidence>
<dbReference type="InterPro" id="IPR014047">
    <property type="entry name" value="Chr_Tranpt_l_chain"/>
</dbReference>
<dbReference type="PANTHER" id="PTHR33567">
    <property type="entry name" value="CHROMATE ION TRANSPORTER (EUROFUNG)"/>
    <property type="match status" value="1"/>
</dbReference>
<dbReference type="Pfam" id="PF02417">
    <property type="entry name" value="Chromate_transp"/>
    <property type="match status" value="2"/>
</dbReference>
<feature type="transmembrane region" description="Helical" evidence="7">
    <location>
        <begin position="257"/>
        <end position="277"/>
    </location>
</feature>
<dbReference type="GO" id="GO:0015109">
    <property type="term" value="F:chromate transmembrane transporter activity"/>
    <property type="evidence" value="ECO:0007669"/>
    <property type="project" value="InterPro"/>
</dbReference>
<evidence type="ECO:0000256" key="3">
    <source>
        <dbReference type="ARBA" id="ARBA00022475"/>
    </source>
</evidence>
<dbReference type="InterPro" id="IPR003370">
    <property type="entry name" value="Chromate_transpt"/>
</dbReference>
<accession>A0A2W5Q2C0</accession>
<evidence type="ECO:0000256" key="5">
    <source>
        <dbReference type="ARBA" id="ARBA00022989"/>
    </source>
</evidence>
<dbReference type="PIRSF" id="PIRSF004810">
    <property type="entry name" value="ChrA"/>
    <property type="match status" value="1"/>
</dbReference>
<protein>
    <submittedName>
        <fullName evidence="8">Chromate transporter</fullName>
    </submittedName>
</protein>
<evidence type="ECO:0000313" key="9">
    <source>
        <dbReference type="Proteomes" id="UP000249185"/>
    </source>
</evidence>
<keyword evidence="5 7" id="KW-1133">Transmembrane helix</keyword>
<feature type="transmembrane region" description="Helical" evidence="7">
    <location>
        <begin position="85"/>
        <end position="107"/>
    </location>
</feature>
<dbReference type="NCBIfam" id="TIGR00937">
    <property type="entry name" value="2A51"/>
    <property type="match status" value="1"/>
</dbReference>
<evidence type="ECO:0000256" key="1">
    <source>
        <dbReference type="ARBA" id="ARBA00004651"/>
    </source>
</evidence>
<evidence type="ECO:0000256" key="7">
    <source>
        <dbReference type="SAM" id="Phobius"/>
    </source>
</evidence>
<reference evidence="8 9" key="1">
    <citation type="submission" date="2017-08" db="EMBL/GenBank/DDBJ databases">
        <title>Infants hospitalized years apart are colonized by the same room-sourced microbial strains.</title>
        <authorList>
            <person name="Brooks B."/>
            <person name="Olm M.R."/>
            <person name="Firek B.A."/>
            <person name="Baker R."/>
            <person name="Thomas B.C."/>
            <person name="Morowitz M.J."/>
            <person name="Banfield J.F."/>
        </authorList>
    </citation>
    <scope>NUCLEOTIDE SEQUENCE [LARGE SCALE GENOMIC DNA]</scope>
    <source>
        <strain evidence="8">S2_005_002_R2_34</strain>
    </source>
</reference>
<feature type="transmembrane region" description="Helical" evidence="7">
    <location>
        <begin position="223"/>
        <end position="245"/>
    </location>
</feature>
<dbReference type="PANTHER" id="PTHR33567:SF3">
    <property type="entry name" value="CHROMATE ION TRANSPORTER (EUROFUNG)"/>
    <property type="match status" value="1"/>
</dbReference>
<sequence>MSAGRPAHRTLREATRVWLRIALLSFGGPAGQIAVMHRVIVEEKRWLGDGRFLHALNFCMLLPGPEAQQLATYFGWLMHGARGGLIAGALFVLPGAIAIMALSWLYVLFGEVGIVAAAFFGLKAAVLAIVLSAVTRLGSRTLRSGPARAIAVAAFVAIFCFGVPFPVIILVAGLIGFLGARAGLAAFQPGAGHGAGGAAHVPDAETVLGEEVASLSPAARRGAFRAGLIALALWLVPVAALLVFVEPGDVFRDIALFFSRMAVVTFGGAYAVLVYVAQQAVEGYGWLAPGEMLDGLGMAETTPGPLIMVLQFVGFLAAFREAGWASPLLAGTVGGLLATWVTFAPCFAWIFLGAPYIEALRGNRSLGAALAAVSAAVVGVILNLAVWFAIHVIFREARAVGFGPFSLDLPVPGSIDWLAAALSVAALVAVFRFKLGIAAVLGGAAATGALLWLAGAR</sequence>
<feature type="transmembrane region" description="Helical" evidence="7">
    <location>
        <begin position="149"/>
        <end position="178"/>
    </location>
</feature>
<dbReference type="EMBL" id="QFPW01000054">
    <property type="protein sequence ID" value="PZQ45480.1"/>
    <property type="molecule type" value="Genomic_DNA"/>
</dbReference>
<dbReference type="Proteomes" id="UP000249185">
    <property type="component" value="Unassembled WGS sequence"/>
</dbReference>
<dbReference type="AlphaFoldDB" id="A0A2W5Q2C0"/>
<keyword evidence="4 7" id="KW-0812">Transmembrane</keyword>
<comment type="subcellular location">
    <subcellularLocation>
        <location evidence="1">Cell membrane</location>
        <topology evidence="1">Multi-pass membrane protein</topology>
    </subcellularLocation>
</comment>
<comment type="similarity">
    <text evidence="2">Belongs to the chromate ion transporter (CHR) (TC 2.A.51) family.</text>
</comment>
<gene>
    <name evidence="8" type="ORF">DI556_22620</name>
</gene>
<feature type="transmembrane region" description="Helical" evidence="7">
    <location>
        <begin position="113"/>
        <end position="137"/>
    </location>
</feature>
<feature type="transmembrane region" description="Helical" evidence="7">
    <location>
        <begin position="337"/>
        <end position="357"/>
    </location>
</feature>
<keyword evidence="3" id="KW-1003">Cell membrane</keyword>
<feature type="transmembrane region" description="Helical" evidence="7">
    <location>
        <begin position="414"/>
        <end position="431"/>
    </location>
</feature>
<feature type="transmembrane region" description="Helical" evidence="7">
    <location>
        <begin position="369"/>
        <end position="394"/>
    </location>
</feature>